<dbReference type="AlphaFoldDB" id="I0JIM0"/>
<feature type="domain" description="Core-binding (CB)" evidence="7">
    <location>
        <begin position="68"/>
        <end position="151"/>
    </location>
</feature>
<dbReference type="Gene3D" id="1.10.150.130">
    <property type="match status" value="1"/>
</dbReference>
<keyword evidence="9" id="KW-1185">Reference proteome</keyword>
<dbReference type="Gene3D" id="1.10.443.10">
    <property type="entry name" value="Intergrase catalytic core"/>
    <property type="match status" value="1"/>
</dbReference>
<dbReference type="InterPro" id="IPR010998">
    <property type="entry name" value="Integrase_recombinase_N"/>
</dbReference>
<dbReference type="GO" id="GO:0015074">
    <property type="term" value="P:DNA integration"/>
    <property type="evidence" value="ECO:0007669"/>
    <property type="project" value="UniProtKB-KW"/>
</dbReference>
<keyword evidence="4" id="KW-0233">DNA recombination</keyword>
<proteinExistence type="inferred from homology"/>
<dbReference type="Pfam" id="PF00589">
    <property type="entry name" value="Phage_integrase"/>
    <property type="match status" value="1"/>
</dbReference>
<feature type="domain" description="Tyr recombinase" evidence="6">
    <location>
        <begin position="172"/>
        <end position="372"/>
    </location>
</feature>
<dbReference type="InterPro" id="IPR004107">
    <property type="entry name" value="Integrase_SAM-like_N"/>
</dbReference>
<name>I0JIM0_HALH3</name>
<evidence type="ECO:0000256" key="2">
    <source>
        <dbReference type="ARBA" id="ARBA00022908"/>
    </source>
</evidence>
<evidence type="ECO:0000256" key="1">
    <source>
        <dbReference type="ARBA" id="ARBA00008857"/>
    </source>
</evidence>
<keyword evidence="3 5" id="KW-0238">DNA-binding</keyword>
<sequence length="382" mass="44973">MASIKKVKAKSKKGYTWKVTVEAGRDPRTGKRKQVVRRGFATKSEAEAAITQIQHELNNNQFINDSKLTLAEYMNQWLELYGKRNLRDTTFVSYKRAIDYRLLPQLGHLQISSITAPMAQKYINELLDDGLSERYVEYISVILYGALKKAVEWEVLSRNPMEKVDIPRGRRRKQTTWSVDEIERFLHFAKYENENYYSVFLTFIYTGLRRGELLGVKWEDIDLENELIEVKRNLIYDKDGFRFGELKNEASYRTIKIDDYVSKELRQHKTRQSEFKLMLGREYDQNYDLVFCREDGRPIYPRTLTTIFNRLIKKAEVTKIRIHDLRHTHASLMLEAGNSLKDVQDRLGHKSIKTTGDIYAHVTDNMKDESAQKFGNYLRKNI</sequence>
<dbReference type="RefSeq" id="WP_014641895.1">
    <property type="nucleotide sequence ID" value="NC_017668.1"/>
</dbReference>
<dbReference type="Pfam" id="PF14657">
    <property type="entry name" value="Arm-DNA-bind_4"/>
    <property type="match status" value="1"/>
</dbReference>
<dbReference type="GO" id="GO:0006310">
    <property type="term" value="P:DNA recombination"/>
    <property type="evidence" value="ECO:0007669"/>
    <property type="project" value="UniProtKB-KW"/>
</dbReference>
<dbReference type="PANTHER" id="PTHR30349">
    <property type="entry name" value="PHAGE INTEGRASE-RELATED"/>
    <property type="match status" value="1"/>
</dbReference>
<dbReference type="GO" id="GO:0003677">
    <property type="term" value="F:DNA binding"/>
    <property type="evidence" value="ECO:0007669"/>
    <property type="project" value="UniProtKB-UniRule"/>
</dbReference>
<dbReference type="EMBL" id="HE717023">
    <property type="protein sequence ID" value="CCG43988.1"/>
    <property type="molecule type" value="Genomic_DNA"/>
</dbReference>
<dbReference type="InterPro" id="IPR050090">
    <property type="entry name" value="Tyrosine_recombinase_XerCD"/>
</dbReference>
<dbReference type="PROSITE" id="PS51900">
    <property type="entry name" value="CB"/>
    <property type="match status" value="1"/>
</dbReference>
<protein>
    <submittedName>
        <fullName evidence="8">Phage integrase domain protein</fullName>
    </submittedName>
</protein>
<dbReference type="Proteomes" id="UP000007397">
    <property type="component" value="Chromosome"/>
</dbReference>
<evidence type="ECO:0000256" key="3">
    <source>
        <dbReference type="ARBA" id="ARBA00023125"/>
    </source>
</evidence>
<evidence type="ECO:0000259" key="7">
    <source>
        <dbReference type="PROSITE" id="PS51900"/>
    </source>
</evidence>
<dbReference type="Pfam" id="PF14659">
    <property type="entry name" value="Phage_int_SAM_3"/>
    <property type="match status" value="1"/>
</dbReference>
<dbReference type="STRING" id="866895.HBHAL_1621"/>
<reference evidence="8 9" key="1">
    <citation type="journal article" date="2013" name="Environ. Microbiol.">
        <title>Chloride and organic osmolytes: a hybrid strategy to cope with elevated salinities by the moderately halophilic, chloride-dependent bacterium Halobacillus halophilus.</title>
        <authorList>
            <person name="Saum S.H."/>
            <person name="Pfeiffer F."/>
            <person name="Palm P."/>
            <person name="Rampp M."/>
            <person name="Schuster S.C."/>
            <person name="Muller V."/>
            <person name="Oesterhelt D."/>
        </authorList>
    </citation>
    <scope>NUCLEOTIDE SEQUENCE [LARGE SCALE GENOMIC DNA]</scope>
    <source>
        <strain evidence="9">ATCC 35676 / DSM 2266 / JCM 20832 / KCTC 3685 / LMG 17431 / NBRC 102448 / NCIMB 2269</strain>
    </source>
</reference>
<evidence type="ECO:0000259" key="6">
    <source>
        <dbReference type="PROSITE" id="PS51898"/>
    </source>
</evidence>
<accession>I0JIM0</accession>
<evidence type="ECO:0000256" key="5">
    <source>
        <dbReference type="PROSITE-ProRule" id="PRU01248"/>
    </source>
</evidence>
<keyword evidence="2" id="KW-0229">DNA integration</keyword>
<dbReference type="InterPro" id="IPR013762">
    <property type="entry name" value="Integrase-like_cat_sf"/>
</dbReference>
<evidence type="ECO:0000313" key="8">
    <source>
        <dbReference type="EMBL" id="CCG43988.1"/>
    </source>
</evidence>
<dbReference type="HOGENOM" id="CLU_027562_17_1_9"/>
<dbReference type="eggNOG" id="COG0582">
    <property type="taxonomic scope" value="Bacteria"/>
</dbReference>
<dbReference type="PROSITE" id="PS51898">
    <property type="entry name" value="TYR_RECOMBINASE"/>
    <property type="match status" value="1"/>
</dbReference>
<dbReference type="KEGG" id="hhd:HBHAL_1621"/>
<organism evidence="8 9">
    <name type="scientific">Halobacillus halophilus (strain ATCC 35676 / DSM 2266 / JCM 20832 / KCTC 3685 / LMG 17431 / NBRC 102448 / NCIMB 2269)</name>
    <name type="common">Sporosarcina halophila</name>
    <dbReference type="NCBI Taxonomy" id="866895"/>
    <lineage>
        <taxon>Bacteria</taxon>
        <taxon>Bacillati</taxon>
        <taxon>Bacillota</taxon>
        <taxon>Bacilli</taxon>
        <taxon>Bacillales</taxon>
        <taxon>Bacillaceae</taxon>
        <taxon>Halobacillus</taxon>
    </lineage>
</organism>
<dbReference type="PANTHER" id="PTHR30349:SF64">
    <property type="entry name" value="PROPHAGE INTEGRASE INTD-RELATED"/>
    <property type="match status" value="1"/>
</dbReference>
<dbReference type="InterPro" id="IPR044068">
    <property type="entry name" value="CB"/>
</dbReference>
<dbReference type="InterPro" id="IPR028259">
    <property type="entry name" value="AP2-like_int_N"/>
</dbReference>
<dbReference type="PATRIC" id="fig|866895.3.peg.618"/>
<dbReference type="InterPro" id="IPR002104">
    <property type="entry name" value="Integrase_catalytic"/>
</dbReference>
<dbReference type="InterPro" id="IPR011010">
    <property type="entry name" value="DNA_brk_join_enz"/>
</dbReference>
<gene>
    <name evidence="8" type="ordered locus">HBHAL_1621</name>
</gene>
<comment type="similarity">
    <text evidence="1">Belongs to the 'phage' integrase family.</text>
</comment>
<evidence type="ECO:0000256" key="4">
    <source>
        <dbReference type="ARBA" id="ARBA00023172"/>
    </source>
</evidence>
<dbReference type="SUPFAM" id="SSF56349">
    <property type="entry name" value="DNA breaking-rejoining enzymes"/>
    <property type="match status" value="1"/>
</dbReference>
<dbReference type="CDD" id="cd01189">
    <property type="entry name" value="INT_ICEBs1_C_like"/>
    <property type="match status" value="1"/>
</dbReference>
<evidence type="ECO:0000313" key="9">
    <source>
        <dbReference type="Proteomes" id="UP000007397"/>
    </source>
</evidence>